<dbReference type="EMBL" id="JAMPKX010000001">
    <property type="protein sequence ID" value="MEP0945679.1"/>
    <property type="molecule type" value="Genomic_DNA"/>
</dbReference>
<name>A0ABV0JZ09_9CYAN</name>
<evidence type="ECO:0000313" key="3">
    <source>
        <dbReference type="Proteomes" id="UP001482513"/>
    </source>
</evidence>
<dbReference type="Proteomes" id="UP001482513">
    <property type="component" value="Unassembled WGS sequence"/>
</dbReference>
<reference evidence="2 3" key="1">
    <citation type="submission" date="2022-04" db="EMBL/GenBank/DDBJ databases">
        <title>Positive selection, recombination, and allopatry shape intraspecific diversity of widespread and dominant cyanobacteria.</title>
        <authorList>
            <person name="Wei J."/>
            <person name="Shu W."/>
            <person name="Hu C."/>
        </authorList>
    </citation>
    <scope>NUCLEOTIDE SEQUENCE [LARGE SCALE GENOMIC DNA]</scope>
    <source>
        <strain evidence="2 3">DQ-A4</strain>
    </source>
</reference>
<feature type="domain" description="Glycosyltransferase 2-like" evidence="1">
    <location>
        <begin position="6"/>
        <end position="124"/>
    </location>
</feature>
<dbReference type="CDD" id="cd06433">
    <property type="entry name" value="GT_2_WfgS_like"/>
    <property type="match status" value="1"/>
</dbReference>
<dbReference type="SUPFAM" id="SSF53448">
    <property type="entry name" value="Nucleotide-diphospho-sugar transferases"/>
    <property type="match status" value="1"/>
</dbReference>
<proteinExistence type="predicted"/>
<sequence length="304" mass="34886">MSLTFSVVTPSYNQGQFIERTIQSVLTQSGVAIEYTICDGGSTDETVNILKRYKDRLRWVSEPDDGQADAVNKGVAMTHGDIIAWLNSDDIYYPNALAKVATVFEANPALDIVYGEADWIGKNDEVLKAFPTEPWRYNRLKEACFLCQPAVFFKRSVVDRYGGLDKTLQYCMDYELWLRFGQHTDFYFLPEKLAGSRMYASNKTMGQALVAHGEINHMLEAKLGVIPANWLLGYALVKVEKTYGISRYDRNQTHRFVRLLVQFSCQELMAHNPLAFFKIAPKMIFWFLVPDRAWFRREDILALV</sequence>
<dbReference type="Gene3D" id="3.90.550.10">
    <property type="entry name" value="Spore Coat Polysaccharide Biosynthesis Protein SpsA, Chain A"/>
    <property type="match status" value="1"/>
</dbReference>
<dbReference type="InterPro" id="IPR050834">
    <property type="entry name" value="Glycosyltransf_2"/>
</dbReference>
<dbReference type="RefSeq" id="WP_190698807.1">
    <property type="nucleotide sequence ID" value="NZ_JAMPKX010000001.1"/>
</dbReference>
<gene>
    <name evidence="2" type="ORF">NC992_02230</name>
</gene>
<dbReference type="InterPro" id="IPR001173">
    <property type="entry name" value="Glyco_trans_2-like"/>
</dbReference>
<evidence type="ECO:0000313" key="2">
    <source>
        <dbReference type="EMBL" id="MEP0945679.1"/>
    </source>
</evidence>
<dbReference type="PANTHER" id="PTHR43685">
    <property type="entry name" value="GLYCOSYLTRANSFERASE"/>
    <property type="match status" value="1"/>
</dbReference>
<comment type="caution">
    <text evidence="2">The sequence shown here is derived from an EMBL/GenBank/DDBJ whole genome shotgun (WGS) entry which is preliminary data.</text>
</comment>
<evidence type="ECO:0000259" key="1">
    <source>
        <dbReference type="Pfam" id="PF00535"/>
    </source>
</evidence>
<dbReference type="PANTHER" id="PTHR43685:SF2">
    <property type="entry name" value="GLYCOSYLTRANSFERASE 2-LIKE DOMAIN-CONTAINING PROTEIN"/>
    <property type="match status" value="1"/>
</dbReference>
<keyword evidence="3" id="KW-1185">Reference proteome</keyword>
<accession>A0ABV0JZ09</accession>
<protein>
    <submittedName>
        <fullName evidence="2">Glycosyltransferase</fullName>
    </submittedName>
</protein>
<dbReference type="Pfam" id="PF00535">
    <property type="entry name" value="Glycos_transf_2"/>
    <property type="match status" value="1"/>
</dbReference>
<organism evidence="2 3">
    <name type="scientific">Leptolyngbya subtilissima DQ-A4</name>
    <dbReference type="NCBI Taxonomy" id="2933933"/>
    <lineage>
        <taxon>Bacteria</taxon>
        <taxon>Bacillati</taxon>
        <taxon>Cyanobacteriota</taxon>
        <taxon>Cyanophyceae</taxon>
        <taxon>Leptolyngbyales</taxon>
        <taxon>Leptolyngbyaceae</taxon>
        <taxon>Leptolyngbya group</taxon>
        <taxon>Leptolyngbya</taxon>
    </lineage>
</organism>
<dbReference type="InterPro" id="IPR029044">
    <property type="entry name" value="Nucleotide-diphossugar_trans"/>
</dbReference>